<feature type="domain" description="EGF-like" evidence="15">
    <location>
        <begin position="1417"/>
        <end position="1456"/>
    </location>
</feature>
<evidence type="ECO:0000256" key="1">
    <source>
        <dbReference type="ARBA" id="ARBA00004479"/>
    </source>
</evidence>
<dbReference type="Pfam" id="PF02469">
    <property type="entry name" value="Fasciclin"/>
    <property type="match status" value="6"/>
</dbReference>
<evidence type="ECO:0000256" key="13">
    <source>
        <dbReference type="SAM" id="Phobius"/>
    </source>
</evidence>
<keyword evidence="3 13" id="KW-0812">Transmembrane</keyword>
<feature type="disulfide bond" evidence="10">
    <location>
        <begin position="175"/>
        <end position="184"/>
    </location>
</feature>
<dbReference type="Pfam" id="PF00193">
    <property type="entry name" value="Xlink"/>
    <property type="match status" value="1"/>
</dbReference>
<keyword evidence="2 10" id="KW-0245">EGF-like domain</keyword>
<feature type="disulfide bond" evidence="10">
    <location>
        <begin position="1384"/>
        <end position="1401"/>
    </location>
</feature>
<evidence type="ECO:0000256" key="11">
    <source>
        <dbReference type="PROSITE-ProRule" id="PRU00196"/>
    </source>
</evidence>
<dbReference type="Gene3D" id="2.10.25.10">
    <property type="entry name" value="Laminin"/>
    <property type="match status" value="11"/>
</dbReference>
<feature type="disulfide bond" evidence="10">
    <location>
        <begin position="1403"/>
        <end position="1412"/>
    </location>
</feature>
<dbReference type="InterPro" id="IPR002049">
    <property type="entry name" value="LE_dom"/>
</dbReference>
<dbReference type="Proteomes" id="UP000504632">
    <property type="component" value="Chromosome 6"/>
</dbReference>
<dbReference type="PANTHER" id="PTHR24038">
    <property type="entry name" value="STABILIN"/>
    <property type="match status" value="1"/>
</dbReference>
<accession>A0A6J2VIS2</accession>
<evidence type="ECO:0000256" key="8">
    <source>
        <dbReference type="ARBA" id="ARBA00023180"/>
    </source>
</evidence>
<feature type="disulfide bond" evidence="10">
    <location>
        <begin position="1421"/>
        <end position="1431"/>
    </location>
</feature>
<dbReference type="SMART" id="SM00181">
    <property type="entry name" value="EGF"/>
    <property type="match status" value="23"/>
</dbReference>
<feature type="domain" description="EGF-like" evidence="15">
    <location>
        <begin position="1541"/>
        <end position="1580"/>
    </location>
</feature>
<dbReference type="FunFam" id="2.30.180.10:FF:000018">
    <property type="entry name" value="Stabilin 2"/>
    <property type="match status" value="1"/>
</dbReference>
<dbReference type="InParanoid" id="A0A6J2VIS2"/>
<evidence type="ECO:0000256" key="4">
    <source>
        <dbReference type="ARBA" id="ARBA00022989"/>
    </source>
</evidence>
<keyword evidence="9" id="KW-0424">Laminin EGF-like domain</keyword>
<dbReference type="InterPro" id="IPR009030">
    <property type="entry name" value="Growth_fac_rcpt_cys_sf"/>
</dbReference>
<dbReference type="InterPro" id="IPR016187">
    <property type="entry name" value="CTDL_fold"/>
</dbReference>
<dbReference type="InterPro" id="IPR016186">
    <property type="entry name" value="C-type_lectin-like/link_sf"/>
</dbReference>
<feature type="disulfide bond" evidence="10">
    <location>
        <begin position="748"/>
        <end position="757"/>
    </location>
</feature>
<dbReference type="SMART" id="SM00180">
    <property type="entry name" value="EGF_Lam"/>
    <property type="match status" value="3"/>
</dbReference>
<keyword evidence="5 13" id="KW-0472">Membrane</keyword>
<evidence type="ECO:0000259" key="16">
    <source>
        <dbReference type="PROSITE" id="PS50213"/>
    </source>
</evidence>
<dbReference type="SUPFAM" id="SSF56436">
    <property type="entry name" value="C-type lectin-like"/>
    <property type="match status" value="1"/>
</dbReference>
<feature type="domain" description="FAS1" evidence="16">
    <location>
        <begin position="978"/>
        <end position="1106"/>
    </location>
</feature>
<feature type="domain" description="EGF-like" evidence="15">
    <location>
        <begin position="2013"/>
        <end position="2050"/>
    </location>
</feature>
<dbReference type="GO" id="GO:0005540">
    <property type="term" value="F:hyaluronic acid binding"/>
    <property type="evidence" value="ECO:0007669"/>
    <property type="project" value="InterPro"/>
</dbReference>
<feature type="disulfide bond" evidence="10">
    <location>
        <begin position="1359"/>
        <end position="1368"/>
    </location>
</feature>
<feature type="domain" description="EGF-like" evidence="15">
    <location>
        <begin position="148"/>
        <end position="185"/>
    </location>
</feature>
<feature type="domain" description="EGF-like" evidence="15">
    <location>
        <begin position="718"/>
        <end position="758"/>
    </location>
</feature>
<dbReference type="PROSITE" id="PS50963">
    <property type="entry name" value="LINK_2"/>
    <property type="match status" value="1"/>
</dbReference>
<evidence type="ECO:0000256" key="12">
    <source>
        <dbReference type="PROSITE-ProRule" id="PRU00323"/>
    </source>
</evidence>
<dbReference type="FunCoup" id="A0A6J2VIS2">
    <property type="interactions" value="706"/>
</dbReference>
<dbReference type="FunFam" id="2.30.180.10:FF:000005">
    <property type="entry name" value="Stabilin 2"/>
    <property type="match status" value="2"/>
</dbReference>
<evidence type="ECO:0000256" key="2">
    <source>
        <dbReference type="ARBA" id="ARBA00022536"/>
    </source>
</evidence>
<feature type="domain" description="EGF-like" evidence="15">
    <location>
        <begin position="1966"/>
        <end position="2006"/>
    </location>
</feature>
<dbReference type="SUPFAM" id="SSF57184">
    <property type="entry name" value="Growth factor receptor domain"/>
    <property type="match status" value="1"/>
</dbReference>
<feature type="disulfide bond" evidence="10">
    <location>
        <begin position="156"/>
        <end position="173"/>
    </location>
</feature>
<dbReference type="InterPro" id="IPR024731">
    <property type="entry name" value="NELL2-like_EGF"/>
</dbReference>
<feature type="domain" description="EGF-like" evidence="15">
    <location>
        <begin position="1457"/>
        <end position="1498"/>
    </location>
</feature>
<dbReference type="CTD" id="23166"/>
<dbReference type="FunFam" id="2.10.25.10:FF:000040">
    <property type="entry name" value="Stabilin 2"/>
    <property type="match status" value="5"/>
</dbReference>
<dbReference type="SMART" id="SM00445">
    <property type="entry name" value="LINK"/>
    <property type="match status" value="1"/>
</dbReference>
<dbReference type="PROSITE" id="PS01186">
    <property type="entry name" value="EGF_2"/>
    <property type="match status" value="14"/>
</dbReference>
<comment type="caution">
    <text evidence="11">Lacks conserved residue(s) required for the propagation of feature annotation.</text>
</comment>
<dbReference type="InterPro" id="IPR000782">
    <property type="entry name" value="FAS1_domain"/>
</dbReference>
<dbReference type="FunFam" id="3.10.100.10:FF:000001">
    <property type="entry name" value="Hyaluronan proteoglycan link protein 1"/>
    <property type="match status" value="1"/>
</dbReference>
<feature type="domain" description="EGF-like" evidence="15">
    <location>
        <begin position="2131"/>
        <end position="2173"/>
    </location>
</feature>
<feature type="disulfide bond" evidence="10">
    <location>
        <begin position="1996"/>
        <end position="2005"/>
    </location>
</feature>
<feature type="disulfide bond" evidence="10">
    <location>
        <begin position="2059"/>
        <end position="2069"/>
    </location>
</feature>
<name>A0A6J2VIS2_CHACN</name>
<feature type="domain" description="EGF-like" evidence="15">
    <location>
        <begin position="102"/>
        <end position="140"/>
    </location>
</feature>
<evidence type="ECO:0000313" key="19">
    <source>
        <dbReference type="Proteomes" id="UP000504632"/>
    </source>
</evidence>
<feature type="domain" description="EGF-like" evidence="15">
    <location>
        <begin position="1499"/>
        <end position="1540"/>
    </location>
</feature>
<evidence type="ECO:0000259" key="15">
    <source>
        <dbReference type="PROSITE" id="PS50026"/>
    </source>
</evidence>
<dbReference type="GO" id="GO:0016020">
    <property type="term" value="C:membrane"/>
    <property type="evidence" value="ECO:0007669"/>
    <property type="project" value="UniProtKB-SubCell"/>
</dbReference>
<protein>
    <submittedName>
        <fullName evidence="20">Stabilin-1</fullName>
    </submittedName>
</protein>
<dbReference type="GO" id="GO:0007155">
    <property type="term" value="P:cell adhesion"/>
    <property type="evidence" value="ECO:0007669"/>
    <property type="project" value="InterPro"/>
</dbReference>
<feature type="domain" description="FAS1" evidence="16">
    <location>
        <begin position="1582"/>
        <end position="1710"/>
    </location>
</feature>
<dbReference type="PROSITE" id="PS50213">
    <property type="entry name" value="FAS1"/>
    <property type="match status" value="7"/>
</dbReference>
<evidence type="ECO:0000259" key="18">
    <source>
        <dbReference type="PROSITE" id="PS50963"/>
    </source>
</evidence>
<feature type="disulfide bond" evidence="12">
    <location>
        <begin position="2253"/>
        <end position="2274"/>
    </location>
</feature>
<dbReference type="Gene3D" id="3.10.100.10">
    <property type="entry name" value="Mannose-Binding Protein A, subunit A"/>
    <property type="match status" value="1"/>
</dbReference>
<feature type="domain" description="EGF-like" evidence="15">
    <location>
        <begin position="2055"/>
        <end position="2089"/>
    </location>
</feature>
<dbReference type="SUPFAM" id="SSF82153">
    <property type="entry name" value="FAS1 domain"/>
    <property type="match status" value="7"/>
</dbReference>
<gene>
    <name evidence="20" type="primary">stab1</name>
</gene>
<dbReference type="Pfam" id="PF12947">
    <property type="entry name" value="EGF_3"/>
    <property type="match status" value="9"/>
</dbReference>
<feature type="domain" description="EGF-like" evidence="15">
    <location>
        <begin position="808"/>
        <end position="850"/>
    </location>
</feature>
<dbReference type="PANTHER" id="PTHR24038:SF8">
    <property type="entry name" value="STABILIN-1"/>
    <property type="match status" value="1"/>
</dbReference>
<feature type="domain" description="FAS1" evidence="16">
    <location>
        <begin position="1117"/>
        <end position="1245"/>
    </location>
</feature>
<feature type="domain" description="Link" evidence="18">
    <location>
        <begin position="2207"/>
        <end position="2300"/>
    </location>
</feature>
<dbReference type="PROSITE" id="PS01241">
    <property type="entry name" value="LINK_1"/>
    <property type="match status" value="1"/>
</dbReference>
<evidence type="ECO:0000256" key="14">
    <source>
        <dbReference type="SAM" id="SignalP"/>
    </source>
</evidence>
<feature type="domain" description="EGF-like" evidence="15">
    <location>
        <begin position="223"/>
        <end position="261"/>
    </location>
</feature>
<evidence type="ECO:0000256" key="6">
    <source>
        <dbReference type="ARBA" id="ARBA00023157"/>
    </source>
</evidence>
<feature type="domain" description="EGF-like" evidence="15">
    <location>
        <begin position="937"/>
        <end position="978"/>
    </location>
</feature>
<dbReference type="RefSeq" id="XP_030632865.1">
    <property type="nucleotide sequence ID" value="XM_030777005.1"/>
</dbReference>
<keyword evidence="19" id="KW-1185">Reference proteome</keyword>
<dbReference type="GO" id="GO:0005509">
    <property type="term" value="F:calcium ion binding"/>
    <property type="evidence" value="ECO:0007669"/>
    <property type="project" value="InterPro"/>
</dbReference>
<dbReference type="GeneID" id="115814246"/>
<comment type="subcellular location">
    <subcellularLocation>
        <location evidence="1">Membrane</location>
        <topology evidence="1">Single-pass type I membrane protein</topology>
    </subcellularLocation>
</comment>
<keyword evidence="8" id="KW-0325">Glycoprotein</keyword>
<feature type="domain" description="EGF-like" evidence="15">
    <location>
        <begin position="1376"/>
        <end position="1413"/>
    </location>
</feature>
<evidence type="ECO:0000259" key="17">
    <source>
        <dbReference type="PROSITE" id="PS50287"/>
    </source>
</evidence>
<dbReference type="Gene3D" id="2.170.300.10">
    <property type="entry name" value="Tie2 ligand-binding domain superfamily"/>
    <property type="match status" value="2"/>
</dbReference>
<dbReference type="InterPro" id="IPR000538">
    <property type="entry name" value="Link_dom"/>
</dbReference>
<keyword evidence="14" id="KW-0732">Signal</keyword>
<feature type="domain" description="EGF-like" evidence="15">
    <location>
        <begin position="851"/>
        <end position="893"/>
    </location>
</feature>
<dbReference type="Gene3D" id="2.30.180.10">
    <property type="entry name" value="FAS1 domain"/>
    <property type="match status" value="7"/>
</dbReference>
<feature type="transmembrane region" description="Helical" evidence="13">
    <location>
        <begin position="2481"/>
        <end position="2502"/>
    </location>
</feature>
<dbReference type="PROSITE" id="PS50026">
    <property type="entry name" value="EGF_3"/>
    <property type="match status" value="18"/>
</dbReference>
<dbReference type="InterPro" id="IPR001881">
    <property type="entry name" value="EGF-like_Ca-bd_dom"/>
</dbReference>
<dbReference type="OrthoDB" id="286301at2759"/>
<evidence type="ECO:0000256" key="3">
    <source>
        <dbReference type="ARBA" id="ARBA00022692"/>
    </source>
</evidence>
<feature type="domain" description="FAS1" evidence="16">
    <location>
        <begin position="350"/>
        <end position="480"/>
    </location>
</feature>
<dbReference type="Pfam" id="PF24887">
    <property type="entry name" value="EGF_STAB1-2"/>
    <property type="match status" value="1"/>
</dbReference>
<keyword evidence="7" id="KW-0675">Receptor</keyword>
<dbReference type="InterPro" id="IPR001190">
    <property type="entry name" value="SRCR"/>
</dbReference>
<dbReference type="PROSITE" id="PS50287">
    <property type="entry name" value="SRCR_2"/>
    <property type="match status" value="1"/>
</dbReference>
<dbReference type="InterPro" id="IPR000742">
    <property type="entry name" value="EGF"/>
</dbReference>
<feature type="disulfide bond" evidence="10">
    <location>
        <begin position="2040"/>
        <end position="2049"/>
    </location>
</feature>
<feature type="domain" description="EGF-like" evidence="15">
    <location>
        <begin position="1337"/>
        <end position="1369"/>
    </location>
</feature>
<dbReference type="PROSITE" id="PS01248">
    <property type="entry name" value="EGF_LAM_1"/>
    <property type="match status" value="2"/>
</dbReference>
<evidence type="ECO:0000256" key="5">
    <source>
        <dbReference type="ARBA" id="ARBA00023136"/>
    </source>
</evidence>
<feature type="chain" id="PRO_5027024005" evidence="14">
    <location>
        <begin position="17"/>
        <end position="2565"/>
    </location>
</feature>
<feature type="disulfide bond" evidence="10">
    <location>
        <begin position="130"/>
        <end position="139"/>
    </location>
</feature>
<feature type="disulfide bond" evidence="10">
    <location>
        <begin position="1425"/>
        <end position="1442"/>
    </location>
</feature>
<feature type="domain" description="FAS1" evidence="16">
    <location>
        <begin position="495"/>
        <end position="630"/>
    </location>
</feature>
<dbReference type="PRINTS" id="PR01265">
    <property type="entry name" value="LINKMODULE"/>
</dbReference>
<sequence length="2565" mass="280208">MHHLLILVLLVPCSLELESASNRCDVPRTIQISTPCTSCAAATSVICPRGFQKITKDIGNANCSYVVDTGERQLNLLGCTHTCVKVVTERRCCPSFWGPLCLPCPRWSDKVCNWHGTCVDGNLGNGTCVCQEGYTGFACQKCTNENSYGDHCSSRCSCVNGKCNSGPDGNGECYCQPPFSGPKCDKVSSSCSNCTAYSYCKGDPRSAVCECLPGYKKVGHICTGVCSSNVCDVNADCSYKGGGLFQCKCKEGYEGDGKHCTPVNPCAKNNGGCPVNSTVCEYTGPGKSKCVCMSGMEGSDPSAGCTLKSVCTASTCHRNAYCETGQDGIPRCFCDADKIGDGRRCYGNIIERVLELDTEGSHKGKLTGAISLLEGGCELSLNMHGPFTAFVPLLQSPLAVSTIEKCGASGNFLCKHHLILGQRLYRDLESNDLWTYGGAKIRFKMNKQFILMRDPDTLFTIIQSDIPASNGIIHIIDKPITNVPSHTSANPEFSSLTIHDIFAKDGRFNRFLSLVDNCGAPMPLRGPGPLTVFVPTNDAIDRFRDGSVIYMINDAKHKLQEFLRHHMFSTAAVTMEQLASMPAIETMANQVVTINVTGDGRVALSDKGIRIETADIVASNGIIHLIDGVLVPPSILPILPHRCDVNESKIIVGPCVKCSYLYETHCPPGSTELDSHLKNCEASLDQPWSSSLAFKGCAKYCNVTQVRAECCSGFFGPDCKPCLGGFQHPCYDKGTCFDGIDGNGTCKCFPAFTGIACHLCSDPNKHGENCDEDCRCVHGICDNRPGSMGACRRGSCQAGYSGDLCDKTVTPCNSDGAYEHCHIHAYCTYIDSHTTCVCQAGYEGDGHSCNPVNLCLKPGRGGCDSNAQCVYAGPGNVSCVCNEGWTGDGQACVEINNCLLKNRGGCHANAECRHIGPGQSECTCKKGYTGDGTVCDIVNPCLKNNGGCHALANCEFKVGGSHMCKCPEGYRGNGTICYGSIMAALDESSEFYSFNRMMQRHRDIYFSGNVTAVVPSRQAFRNLSASEENFWFDSYRLPYLLKTHFLDGIYSFEDLQQQVNGTVPSKTKTQWKVKAKGQEIMIHDATISIPNIEVIDGYIHVIDKVLKPPISDVPPLPPELMEVLNKTPKFSLFRQAALLYNLSENIPTRDYTVLIPYDTAIEEYLKETNSTQLGEDVLKYHVIIKDQLFPDHLFDGLLKTTLLGDAYQVMFHTNSKNETMVNDVLLDGNFTETYHGVVMGIPRVLDIHKNHCSKDVVLRVSGRCGPCDGAPRCSYGTKPMKDKFPPNMKSNCKYRTRVGRKRKTVTGCLMDCLKQTKDHACCPGYYGHDCFKCPGKVDNWCSNNGKCMDGLFGNGECLCNEGFHGTACETCEPGRYGKDCKSECHCQHGKCLDGIEGNGQCLCYKGWKGVNCSVEIVADACGGVCDENANCIAGDLGVPPTCSCIAGYQGNGTVCKEINLCDADNGGCSKHANCTKISPGERSCTCREGYTGDGVMCLEIDLCLEDNGGCHRNSYCIRTGPNKAACVCKPGFSGNGEYCFPVNPCRKNNGGCSPEALCRSTEPGERNCTCRIGYIGDGFDCRGTISRELLRKPEAQWFRRWSLMSGVRDMYNKGPFTVFVPHADYINNFTQMASWQNASHAEDVIRYHIVGCEELFLSDLKSINSVVAASGHLLNFSVREDVLYINEKAKIITSDYQSTNGVIHFIDQVLSPYDLESKSTKKTSTLNITAAAEAYGYSMVSKLLQETSLLSLLQNPFFHPLTMFWPTDAVFNSFSEERKRWLYSEDHRDKLEAYLKGHIIRDQRIVALGLPHEKFVRTIYGTPLTFSCDKNLVGNILIDGNNAKIVERHMVFDSGIAYGIDQLLEPPNIGARCDGFEETEITGRCGLCLFPPHCQTNSKDTGKTKVCTPLFFSPRRHRFHRPFGFSYGHGFGYDFHDFGYNRPMCQRVCTKMTWLPRCCKNHYGRDCQVCPGGLEAPCGEHGKCDDGKTGTGGCICNPGFKGTACELCKPHYYGSNCTACNCTVHGKCDDGSEGDGSCACEEGWTGSQCESKIEVKPVCSPECHHNAVCLPGNQCECQSPYEGNGYNCTAPDLCSEYNGGCHLMADCLQTDINVTCSCQSGYSGDGYDCSPINKCKEEPNGGCSDFATCTFTGPNERTCECLLGYVGNGIQCLEKVVPPVDRCLEDNGGCDPRAICKDLHFHTKTAGVFHLRSPLGKYKMNFTVAEAACDAEDATLATFSQLSDAQQLGMHLCSAGWMAGMKVGYPIRFPSAKCGDNHVGVVLYKDPVDVSGTYDAYCYRMREVSCECGEDYVGNGEFCNGHLESVVATNSNFSIFYRTLLKYAEATVEGHNLLNFLSTKTSNITMFVPHNDGFSTNETLSWRDVEYHISTNNSIHFYEDLKHDTAIPSRLGYDLSVMILTINKTQTDDAQSQKLVNKRVILAWNIPAINGIIHVIQGPLRAPLVTVKPAPLGSHSSSTTVTSILITILVIGIVAGFAYYVLKYKNDAFRFQYFRNEDDGTSTREGGNPALVSIPNPLYSGYKAFAEPFGDSPEADSPIIPNLLE</sequence>
<dbReference type="InterPro" id="IPR056806">
    <property type="entry name" value="EGF_STAB1-2"/>
</dbReference>
<dbReference type="SMART" id="SM00179">
    <property type="entry name" value="EGF_CA"/>
    <property type="match status" value="4"/>
</dbReference>
<organism evidence="19 20">
    <name type="scientific">Chanos chanos</name>
    <name type="common">Milkfish</name>
    <name type="synonym">Mugil chanos</name>
    <dbReference type="NCBI Taxonomy" id="29144"/>
    <lineage>
        <taxon>Eukaryota</taxon>
        <taxon>Metazoa</taxon>
        <taxon>Chordata</taxon>
        <taxon>Craniata</taxon>
        <taxon>Vertebrata</taxon>
        <taxon>Euteleostomi</taxon>
        <taxon>Actinopterygii</taxon>
        <taxon>Neopterygii</taxon>
        <taxon>Teleostei</taxon>
        <taxon>Ostariophysi</taxon>
        <taxon>Gonorynchiformes</taxon>
        <taxon>Chanidae</taxon>
        <taxon>Chanos</taxon>
    </lineage>
</organism>
<feature type="domain" description="SRCR" evidence="17">
    <location>
        <begin position="854"/>
        <end position="978"/>
    </location>
</feature>
<dbReference type="SMART" id="SM00554">
    <property type="entry name" value="FAS1"/>
    <property type="match status" value="7"/>
</dbReference>
<dbReference type="PROSITE" id="PS00022">
    <property type="entry name" value="EGF_1"/>
    <property type="match status" value="7"/>
</dbReference>
<evidence type="ECO:0000256" key="7">
    <source>
        <dbReference type="ARBA" id="ARBA00023170"/>
    </source>
</evidence>
<evidence type="ECO:0000256" key="9">
    <source>
        <dbReference type="ARBA" id="ARBA00023292"/>
    </source>
</evidence>
<feature type="domain" description="EGF-like" evidence="15">
    <location>
        <begin position="894"/>
        <end position="936"/>
    </location>
</feature>
<evidence type="ECO:0000313" key="20">
    <source>
        <dbReference type="RefSeq" id="XP_030632865.1"/>
    </source>
</evidence>
<feature type="domain" description="FAS1" evidence="16">
    <location>
        <begin position="1724"/>
        <end position="1864"/>
    </location>
</feature>
<feature type="disulfide bond" evidence="12">
    <location>
        <begin position="2229"/>
        <end position="2298"/>
    </location>
</feature>
<dbReference type="FunFam" id="2.30.180.10:FF:000014">
    <property type="entry name" value="Stabilin 1"/>
    <property type="match status" value="1"/>
</dbReference>
<evidence type="ECO:0000256" key="10">
    <source>
        <dbReference type="PROSITE-ProRule" id="PRU00076"/>
    </source>
</evidence>
<reference evidence="20" key="1">
    <citation type="submission" date="2025-08" db="UniProtKB">
        <authorList>
            <consortium name="RefSeq"/>
        </authorList>
    </citation>
    <scope>IDENTIFICATION</scope>
</reference>
<feature type="domain" description="FAS1" evidence="16">
    <location>
        <begin position="2320"/>
        <end position="2460"/>
    </location>
</feature>
<proteinExistence type="predicted"/>
<keyword evidence="6 10" id="KW-1015">Disulfide bond</keyword>
<dbReference type="InterPro" id="IPR036378">
    <property type="entry name" value="FAS1_dom_sf"/>
</dbReference>
<feature type="signal peptide" evidence="14">
    <location>
        <begin position="1"/>
        <end position="16"/>
    </location>
</feature>
<dbReference type="SUPFAM" id="SSF57196">
    <property type="entry name" value="EGF/Laminin"/>
    <property type="match status" value="2"/>
</dbReference>
<keyword evidence="4 13" id="KW-1133">Transmembrane helix</keyword>